<proteinExistence type="predicted"/>
<dbReference type="AlphaFoldDB" id="D2PWH9"/>
<evidence type="ECO:0000256" key="1">
    <source>
        <dbReference type="SAM" id="Phobius"/>
    </source>
</evidence>
<evidence type="ECO:0000313" key="3">
    <source>
        <dbReference type="Proteomes" id="UP000007967"/>
    </source>
</evidence>
<dbReference type="HOGENOM" id="CLU_087604_0_0_11"/>
<organism evidence="2 3">
    <name type="scientific">Kribbella flavida (strain DSM 17836 / JCM 10339 / NBRC 14399)</name>
    <dbReference type="NCBI Taxonomy" id="479435"/>
    <lineage>
        <taxon>Bacteria</taxon>
        <taxon>Bacillati</taxon>
        <taxon>Actinomycetota</taxon>
        <taxon>Actinomycetes</taxon>
        <taxon>Propionibacteriales</taxon>
        <taxon>Kribbellaceae</taxon>
        <taxon>Kribbella</taxon>
    </lineage>
</organism>
<feature type="transmembrane region" description="Helical" evidence="1">
    <location>
        <begin position="181"/>
        <end position="200"/>
    </location>
</feature>
<evidence type="ECO:0000313" key="2">
    <source>
        <dbReference type="EMBL" id="ADB33448.1"/>
    </source>
</evidence>
<reference evidence="2 3" key="2">
    <citation type="journal article" date="2010" name="Stand. Genomic Sci.">
        <title>Complete genome sequence of Kribbella flavida type strain (IFO 14399).</title>
        <authorList>
            <person name="Pukall R."/>
            <person name="Lapidus A."/>
            <person name="Glavina Del Rio T."/>
            <person name="Copeland A."/>
            <person name="Tice H."/>
            <person name="Cheng J.-F."/>
            <person name="Lucas S."/>
            <person name="Chen F."/>
            <person name="Nolan M."/>
            <person name="LaButti K."/>
            <person name="Pati A."/>
            <person name="Ivanova N."/>
            <person name="Mavrommatis K."/>
            <person name="Mikhailova N."/>
            <person name="Pitluck S."/>
            <person name="Bruce D."/>
            <person name="Goodwin L."/>
            <person name="Land M."/>
            <person name="Hauser L."/>
            <person name="Chang Y.-J."/>
            <person name="Jeffries C.D."/>
            <person name="Chen A."/>
            <person name="Palaniappan K."/>
            <person name="Chain P."/>
            <person name="Rohde M."/>
            <person name="Goeker M."/>
            <person name="Bristow J."/>
            <person name="Eisen J.A."/>
            <person name="Markowitz V."/>
            <person name="Hugenholtz P."/>
            <person name="Kyrpides N.C."/>
            <person name="Klenk H.-P."/>
            <person name="Brettin T."/>
        </authorList>
    </citation>
    <scope>NUCLEOTIDE SEQUENCE [LARGE SCALE GENOMIC DNA]</scope>
    <source>
        <strain evidence="3">DSM 17836 / JCM 10339 / NBRC 14399</strain>
    </source>
</reference>
<keyword evidence="1" id="KW-0812">Transmembrane</keyword>
<sequence length="216" mass="23568">MPDSWRNRRAARRVRPGAGEPLPRFRWWQVLSRSLRTLTLRASDGTTDTYAVDVRQAGDADDGVVRARLYLNGSLLSYSRLPARFSVPGGHIEVAVGTYGLRRCHYVRADGGESPLIPDPGSAEGRRARLHRRRPALSRLVGIVSTAFVVAGLCVTVPQLIETISHVPPIADSIGTFNWPVQLPPTAVVVIGLAAVVGSTERALRMRSSWLDDLAS</sequence>
<reference evidence="3" key="1">
    <citation type="submission" date="2009-09" db="EMBL/GenBank/DDBJ databases">
        <title>The complete genome of Kribbella flavida DSM 17836.</title>
        <authorList>
            <consortium name="US DOE Joint Genome Institute (JGI-PGF)"/>
            <person name="Lucas S."/>
            <person name="Copeland A."/>
            <person name="Lapidus A."/>
            <person name="Glavina del Rio T."/>
            <person name="Dalin E."/>
            <person name="Tice H."/>
            <person name="Bruce D."/>
            <person name="Goodwin L."/>
            <person name="Pitluck S."/>
            <person name="Kyrpides N."/>
            <person name="Mavromatis K."/>
            <person name="Ivanova N."/>
            <person name="Saunders E."/>
            <person name="Brettin T."/>
            <person name="Detter J.C."/>
            <person name="Han C."/>
            <person name="Larimer F."/>
            <person name="Land M."/>
            <person name="Hauser L."/>
            <person name="Markowitz V."/>
            <person name="Cheng J.-F."/>
            <person name="Hugenholtz P."/>
            <person name="Woyke T."/>
            <person name="Wu D."/>
            <person name="Pukall R."/>
            <person name="Klenk H.-P."/>
            <person name="Eisen J.A."/>
        </authorList>
    </citation>
    <scope>NUCLEOTIDE SEQUENCE [LARGE SCALE GENOMIC DNA]</scope>
    <source>
        <strain evidence="3">DSM 17836 / JCM 10339 / NBRC 14399</strain>
    </source>
</reference>
<keyword evidence="1" id="KW-0472">Membrane</keyword>
<gene>
    <name evidence="2" type="ordered locus">Kfla_4415</name>
</gene>
<keyword evidence="3" id="KW-1185">Reference proteome</keyword>
<accession>D2PWH9</accession>
<keyword evidence="1" id="KW-1133">Transmembrane helix</keyword>
<dbReference type="EMBL" id="CP001736">
    <property type="protein sequence ID" value="ADB33448.1"/>
    <property type="molecule type" value="Genomic_DNA"/>
</dbReference>
<dbReference type="Proteomes" id="UP000007967">
    <property type="component" value="Chromosome"/>
</dbReference>
<name>D2PWH9_KRIFD</name>
<dbReference type="OrthoDB" id="2716688at2"/>
<dbReference type="eggNOG" id="ENOG5030RFJ">
    <property type="taxonomic scope" value="Bacteria"/>
</dbReference>
<dbReference type="KEGG" id="kfl:Kfla_4415"/>
<feature type="transmembrane region" description="Helical" evidence="1">
    <location>
        <begin position="136"/>
        <end position="161"/>
    </location>
</feature>
<dbReference type="RefSeq" id="WP_012922002.1">
    <property type="nucleotide sequence ID" value="NC_013729.1"/>
</dbReference>
<protein>
    <submittedName>
        <fullName evidence="2">Uncharacterized protein</fullName>
    </submittedName>
</protein>
<dbReference type="STRING" id="479435.Kfla_4415"/>